<dbReference type="Proteomes" id="UP001208570">
    <property type="component" value="Unassembled WGS sequence"/>
</dbReference>
<organism evidence="1 2">
    <name type="scientific">Paralvinella palmiformis</name>
    <dbReference type="NCBI Taxonomy" id="53620"/>
    <lineage>
        <taxon>Eukaryota</taxon>
        <taxon>Metazoa</taxon>
        <taxon>Spiralia</taxon>
        <taxon>Lophotrochozoa</taxon>
        <taxon>Annelida</taxon>
        <taxon>Polychaeta</taxon>
        <taxon>Sedentaria</taxon>
        <taxon>Canalipalpata</taxon>
        <taxon>Terebellida</taxon>
        <taxon>Terebelliformia</taxon>
        <taxon>Alvinellidae</taxon>
        <taxon>Paralvinella</taxon>
    </lineage>
</organism>
<reference evidence="1" key="1">
    <citation type="journal article" date="2023" name="Mol. Biol. Evol.">
        <title>Third-Generation Sequencing Reveals the Adaptive Role of the Epigenome in Three Deep-Sea Polychaetes.</title>
        <authorList>
            <person name="Perez M."/>
            <person name="Aroh O."/>
            <person name="Sun Y."/>
            <person name="Lan Y."/>
            <person name="Juniper S.K."/>
            <person name="Young C.R."/>
            <person name="Angers B."/>
            <person name="Qian P.Y."/>
        </authorList>
    </citation>
    <scope>NUCLEOTIDE SEQUENCE</scope>
    <source>
        <strain evidence="1">P08H-3</strain>
    </source>
</reference>
<sequence>MYANYTSVDDRMAFNGSTELPLDGWSIVGHQMAFYQAMLANISEWQWAIIKDYDFTGQKCMLDFWFSPPREGNVR</sequence>
<gene>
    <name evidence="1" type="ORF">LSH36_1054g00014</name>
</gene>
<evidence type="ECO:0000313" key="1">
    <source>
        <dbReference type="EMBL" id="KAK2141709.1"/>
    </source>
</evidence>
<protein>
    <submittedName>
        <fullName evidence="1">Uncharacterized protein</fullName>
    </submittedName>
</protein>
<dbReference type="AlphaFoldDB" id="A0AAD9IW12"/>
<comment type="caution">
    <text evidence="1">The sequence shown here is derived from an EMBL/GenBank/DDBJ whole genome shotgun (WGS) entry which is preliminary data.</text>
</comment>
<name>A0AAD9IW12_9ANNE</name>
<evidence type="ECO:0000313" key="2">
    <source>
        <dbReference type="Proteomes" id="UP001208570"/>
    </source>
</evidence>
<keyword evidence="2" id="KW-1185">Reference proteome</keyword>
<accession>A0AAD9IW12</accession>
<dbReference type="EMBL" id="JAODUP010001054">
    <property type="protein sequence ID" value="KAK2141709.1"/>
    <property type="molecule type" value="Genomic_DNA"/>
</dbReference>
<proteinExistence type="predicted"/>